<dbReference type="GeneID" id="28722044"/>
<evidence type="ECO:0000313" key="3">
    <source>
        <dbReference type="Proteomes" id="UP000243052"/>
    </source>
</evidence>
<accession>A0A109UWL3</accession>
<dbReference type="OrthoDB" id="6082470at2759"/>
<dbReference type="InterPro" id="IPR043472">
    <property type="entry name" value="Macro_dom-like"/>
</dbReference>
<dbReference type="PROSITE" id="PS51154">
    <property type="entry name" value="MACRO"/>
    <property type="match status" value="1"/>
</dbReference>
<organism evidence="2 3">
    <name type="scientific">Eremothecium sinecaudum</name>
    <dbReference type="NCBI Taxonomy" id="45286"/>
    <lineage>
        <taxon>Eukaryota</taxon>
        <taxon>Fungi</taxon>
        <taxon>Dikarya</taxon>
        <taxon>Ascomycota</taxon>
        <taxon>Saccharomycotina</taxon>
        <taxon>Saccharomycetes</taxon>
        <taxon>Saccharomycetales</taxon>
        <taxon>Saccharomycetaceae</taxon>
        <taxon>Eremothecium</taxon>
    </lineage>
</organism>
<evidence type="ECO:0000313" key="2">
    <source>
        <dbReference type="EMBL" id="AMD18864.1"/>
    </source>
</evidence>
<evidence type="ECO:0000259" key="1">
    <source>
        <dbReference type="PROSITE" id="PS51154"/>
    </source>
</evidence>
<sequence length="257" mass="29292">MKFILIDANGNIYEGWKRWLSDWPSVVLHQGTLKDVVDNRSQFAENETRALVSPGNSFGFLQGGFDYAILKHFGGPQFEEFLQGRMVTGYRPVTTCSVYEIEEPFTGKGFNYLLHSPTMLAPCRPVFEAERPVETGIRLVFDTMWNILNTVPEDVKELVIPGLATGYAGIPAEIATLAMAFAIRLYILRDVISTGLMRVLIMRFMGYDYEPFEKTAWRQEMHSLGLNFEHLDQFNVYESSIDDILPRSLVNRLCNKA</sequence>
<dbReference type="RefSeq" id="XP_017985860.1">
    <property type="nucleotide sequence ID" value="XM_018130044.1"/>
</dbReference>
<dbReference type="InterPro" id="IPR028071">
    <property type="entry name" value="Macro-like_dom"/>
</dbReference>
<reference evidence="2 3" key="1">
    <citation type="submission" date="2016-01" db="EMBL/GenBank/DDBJ databases">
        <title>Genome sequence of the yeast Holleya sinecauda.</title>
        <authorList>
            <person name="Dietrich F.S."/>
        </authorList>
    </citation>
    <scope>NUCLEOTIDE SEQUENCE [LARGE SCALE GENOMIC DNA]</scope>
    <source>
        <strain evidence="2 3">ATCC 58844</strain>
    </source>
</reference>
<dbReference type="Proteomes" id="UP000243052">
    <property type="component" value="Chromosome ii"/>
</dbReference>
<dbReference type="Pfam" id="PF14519">
    <property type="entry name" value="Macro_2"/>
    <property type="match status" value="1"/>
</dbReference>
<keyword evidence="3" id="KW-1185">Reference proteome</keyword>
<gene>
    <name evidence="2" type="ORF">AW171_hschr2386</name>
</gene>
<protein>
    <submittedName>
        <fullName evidence="2">HBL038Cp</fullName>
    </submittedName>
</protein>
<dbReference type="STRING" id="45286.A0A109UWL3"/>
<dbReference type="AlphaFoldDB" id="A0A109UWL3"/>
<dbReference type="InterPro" id="IPR002589">
    <property type="entry name" value="Macro_dom"/>
</dbReference>
<feature type="domain" description="Macro" evidence="1">
    <location>
        <begin position="1"/>
        <end position="220"/>
    </location>
</feature>
<name>A0A109UWL3_9SACH</name>
<dbReference type="SUPFAM" id="SSF52949">
    <property type="entry name" value="Macro domain-like"/>
    <property type="match status" value="1"/>
</dbReference>
<dbReference type="Gene3D" id="3.40.220.10">
    <property type="entry name" value="Leucine Aminopeptidase, subunit E, domain 1"/>
    <property type="match status" value="1"/>
</dbReference>
<dbReference type="EMBL" id="CP014242">
    <property type="protein sequence ID" value="AMD18864.1"/>
    <property type="molecule type" value="Genomic_DNA"/>
</dbReference>
<proteinExistence type="predicted"/>